<reference evidence="2 3" key="1">
    <citation type="submission" date="2015-05" db="EMBL/GenBank/DDBJ databases">
        <title>Photobacterium galathea sp. nov.</title>
        <authorList>
            <person name="Machado H."/>
            <person name="Gram L."/>
        </authorList>
    </citation>
    <scope>NUCLEOTIDE SEQUENCE [LARGE SCALE GENOMIC DNA]</scope>
    <source>
        <strain evidence="2 3">CGMCC 1.12159</strain>
    </source>
</reference>
<dbReference type="EMBL" id="LDOT01000034">
    <property type="protein sequence ID" value="KLV03426.1"/>
    <property type="molecule type" value="Genomic_DNA"/>
</dbReference>
<proteinExistence type="predicted"/>
<dbReference type="OrthoDB" id="5509947at2"/>
<dbReference type="InterPro" id="IPR011990">
    <property type="entry name" value="TPR-like_helical_dom_sf"/>
</dbReference>
<dbReference type="Gene3D" id="1.25.40.10">
    <property type="entry name" value="Tetratricopeptide repeat domain"/>
    <property type="match status" value="1"/>
</dbReference>
<dbReference type="Proteomes" id="UP000036097">
    <property type="component" value="Unassembled WGS sequence"/>
</dbReference>
<dbReference type="InterPro" id="IPR019734">
    <property type="entry name" value="TPR_rpt"/>
</dbReference>
<dbReference type="PROSITE" id="PS50005">
    <property type="entry name" value="TPR"/>
    <property type="match status" value="1"/>
</dbReference>
<evidence type="ECO:0000256" key="1">
    <source>
        <dbReference type="PROSITE-ProRule" id="PRU00339"/>
    </source>
</evidence>
<dbReference type="STRING" id="1195763.ABT56_20130"/>
<organism evidence="2 3">
    <name type="scientific">Photobacterium aquae</name>
    <dbReference type="NCBI Taxonomy" id="1195763"/>
    <lineage>
        <taxon>Bacteria</taxon>
        <taxon>Pseudomonadati</taxon>
        <taxon>Pseudomonadota</taxon>
        <taxon>Gammaproteobacteria</taxon>
        <taxon>Vibrionales</taxon>
        <taxon>Vibrionaceae</taxon>
        <taxon>Photobacterium</taxon>
    </lineage>
</organism>
<accession>A0A0J1GUV3</accession>
<comment type="caution">
    <text evidence="2">The sequence shown here is derived from an EMBL/GenBank/DDBJ whole genome shotgun (WGS) entry which is preliminary data.</text>
</comment>
<dbReference type="PATRIC" id="fig|1195763.3.peg.4313"/>
<sequence>MKLTIGNSEALASAIEFSDNEIVFLFGSPLSASSGQTVGIPGVRGVLDIIESRLSEKPKLLELYHKNVSSAQPDTDRYQSSFDFLSMYTSPNTVNGIIRSATLQAYKGDVSDIDINDVTQLIELQNDVRNWSIPPATKSLSEILLNFDKASKIALTPNFDPLLSIALEQASYKPARVVLHGDSNLEQFQVSNVNVIHFHGFWVDTDTLHTPAQLTLDRPLLKQSLTRILSNKTLVVLGYGGWDDIFTQVLFSMISDSGANFDILWAFFESNESTIKQKYQCLLESVAPAIQRGRFKTYGGIDCHSFLPQLSEALECSNAVTENSHNLTSAPVTEEKHIQEGEQEFEDREAALIPWNIFLEPAHSSVRVTERSYLLGLLAKHRCVNVEAEWGISHREFVYSLKLEAKSTYFNAPIFRVDLAGVRNKKEIFERIERETGVSLQVFIQKLPQYNNIVFFDDVGAELTKSNDVARLVEDLESLLPIMYEYNENAKVVLVSRKRLSNNFPTMQLSKLEDYDAKEFILNHSNVGDKLDSNAIDTVIELGKGIPSSIERCIQDLNLLSSEELYEEHYTPESRSWDNDGDFPAEIINRVEQLASSQELHTKRSYQLLETLAVLEFGDTFYNLKRTNPDATYRKTNLDELHDLELVEATNLTRSIVEVPVNSGETKILRLPSAVRNYVYGKLNSAKVYEISKNIAKVHLGENWRAGKVQLCQLTKRQIKESDKVAGSTQVLLAQLLKCSIELDLGRDINSAIRACRSYCKQISNAARYKEVISFSKHIRAIARESDKVGSLSYFYMLEGYSSRMISKHEEAEPLLLDALKEKEHLTNDEIVQVLVNLMFMYDSLGKLDEAIRYAKETLEVEPKNSDALLKLEELSDLNEIQKLKNLEEKFRNNNRIITANNAALVLCDLESSYKSKVYWLNRVLASQEKDQYNQMRAITKKALLDPSGHFTPNTQELKLLHTCYIFSFSQGMNRMFNDSHKLLWNHYIEQRNYVTVFNLYRHSSLYWRIYGFADKELQYSNEIKLLVARLLPEAIDLSRYENAYVIHRAQLLAQDES</sequence>
<evidence type="ECO:0000313" key="2">
    <source>
        <dbReference type="EMBL" id="KLV03426.1"/>
    </source>
</evidence>
<dbReference type="RefSeq" id="WP_047880695.1">
    <property type="nucleotide sequence ID" value="NZ_LDOT01000034.1"/>
</dbReference>
<keyword evidence="3" id="KW-1185">Reference proteome</keyword>
<protein>
    <submittedName>
        <fullName evidence="2">Uncharacterized protein</fullName>
    </submittedName>
</protein>
<keyword evidence="1" id="KW-0802">TPR repeat</keyword>
<evidence type="ECO:0000313" key="3">
    <source>
        <dbReference type="Proteomes" id="UP000036097"/>
    </source>
</evidence>
<name>A0A0J1GUV3_9GAMM</name>
<feature type="repeat" description="TPR" evidence="1">
    <location>
        <begin position="832"/>
        <end position="865"/>
    </location>
</feature>
<dbReference type="AlphaFoldDB" id="A0A0J1GUV3"/>
<dbReference type="SUPFAM" id="SSF48452">
    <property type="entry name" value="TPR-like"/>
    <property type="match status" value="1"/>
</dbReference>
<gene>
    <name evidence="2" type="ORF">ABT56_20130</name>
</gene>
<dbReference type="Pfam" id="PF13289">
    <property type="entry name" value="SIR2_2"/>
    <property type="match status" value="1"/>
</dbReference>